<evidence type="ECO:0000256" key="5">
    <source>
        <dbReference type="ARBA" id="ARBA00022833"/>
    </source>
</evidence>
<feature type="domain" description="Peptidase M13 N-terminal" evidence="9">
    <location>
        <begin position="844"/>
        <end position="1193"/>
    </location>
</feature>
<keyword evidence="6" id="KW-0482">Metalloprotease</keyword>
<dbReference type="GO" id="GO:0046872">
    <property type="term" value="F:metal ion binding"/>
    <property type="evidence" value="ECO:0007669"/>
    <property type="project" value="UniProtKB-KW"/>
</dbReference>
<feature type="domain" description="Peptidase M13 N-terminal" evidence="9">
    <location>
        <begin position="78"/>
        <end position="113"/>
    </location>
</feature>
<dbReference type="Pfam" id="PF01431">
    <property type="entry name" value="Peptidase_M13"/>
    <property type="match status" value="1"/>
</dbReference>
<dbReference type="InterPro" id="IPR024079">
    <property type="entry name" value="MetalloPept_cat_dom_sf"/>
</dbReference>
<dbReference type="PANTHER" id="PTHR11733:SF133">
    <property type="entry name" value="PHOSPHATE-REGULATING NEUTRAL ENDOPEPTIDASE PHEX"/>
    <property type="match status" value="1"/>
</dbReference>
<gene>
    <name evidence="10" type="ORF">IZO911_LOCUS31161</name>
</gene>
<dbReference type="GO" id="GO:0016485">
    <property type="term" value="P:protein processing"/>
    <property type="evidence" value="ECO:0007669"/>
    <property type="project" value="TreeGrafter"/>
</dbReference>
<dbReference type="Gene3D" id="1.10.1380.10">
    <property type="entry name" value="Neutral endopeptidase , domain2"/>
    <property type="match status" value="2"/>
</dbReference>
<keyword evidence="7" id="KW-0812">Transmembrane</keyword>
<keyword evidence="7" id="KW-0472">Membrane</keyword>
<dbReference type="InterPro" id="IPR008753">
    <property type="entry name" value="Peptidase_M13_N"/>
</dbReference>
<dbReference type="PROSITE" id="PS51885">
    <property type="entry name" value="NEPRILYSIN"/>
    <property type="match status" value="3"/>
</dbReference>
<comment type="cofactor">
    <cofactor evidence="1">
        <name>Zn(2+)</name>
        <dbReference type="ChEBI" id="CHEBI:29105"/>
    </cofactor>
</comment>
<reference evidence="10" key="1">
    <citation type="submission" date="2021-02" db="EMBL/GenBank/DDBJ databases">
        <authorList>
            <person name="Nowell W R."/>
        </authorList>
    </citation>
    <scope>NUCLEOTIDE SEQUENCE</scope>
</reference>
<dbReference type="InterPro" id="IPR018497">
    <property type="entry name" value="Peptidase_M13_C"/>
</dbReference>
<evidence type="ECO:0000256" key="4">
    <source>
        <dbReference type="ARBA" id="ARBA00022801"/>
    </source>
</evidence>
<comment type="caution">
    <text evidence="10">The sequence shown here is derived from an EMBL/GenBank/DDBJ whole genome shotgun (WGS) entry which is preliminary data.</text>
</comment>
<keyword evidence="7" id="KW-1133">Transmembrane helix</keyword>
<dbReference type="GO" id="GO:0005886">
    <property type="term" value="C:plasma membrane"/>
    <property type="evidence" value="ECO:0007669"/>
    <property type="project" value="TreeGrafter"/>
</dbReference>
<feature type="transmembrane region" description="Helical" evidence="7">
    <location>
        <begin position="27"/>
        <end position="46"/>
    </location>
</feature>
<proteinExistence type="predicted"/>
<feature type="domain" description="Peptidase M13 N-terminal" evidence="9">
    <location>
        <begin position="200"/>
        <end position="587"/>
    </location>
</feature>
<dbReference type="PRINTS" id="PR00786">
    <property type="entry name" value="NEPRILYSIN"/>
</dbReference>
<sequence>MVVHVSEGTLKSISTGSSKSQTCSKKHFILVGFLLIAFLAFILTVYNKINANNKICATPYCAEAAKYLIESIDETVDPCEDFYQFVCGTWIKNNRTPDNSNTFNLLQAQLENNVVVSAMFAHVSEGTFKSISTDSSKSQTCLKRHFVRNLCGIYVFVLVVPAVIFVMNKKTIVNNELCETPYCAKAANYLIESIDETVDPCEDFYQFACGTWIKNSRTPNDSNIFNLLQGQLAYNVIDILTSSSTNDTNEPKAIINTRNFYHSCIDEQHIEDEGISPIFSLINNEFGGWPIIQSSWNNSTFDLLNLLLKLRKYQNNIIFDIGTSIDEKNSTEYGLKISQSDLGLGEREYYMNESKITVAYRRYIFDLASILSNDTSTIEQDVNDMFEFEKELAKHYWTTVEQRHRSNATIRTTVGKLRQLFNTTFDFTNYLTSAYASANVTLMDSDLVIVEETDYLYNVSSIIEQVSPRILQNYVIWRFMMNLISALPKRFRSIRDNFDHVLHDTTAEPPRTVICGSFVNSVMGFAISKIYIKKYFDDNARNQTFEMIANIRKAFTDALDDSTWMDSMLKTKAIEKALAIDEQIGYPDYLASDNVTQLETQYADYVWDSSFINNILKLLQIKAKGKFQLLRKHVDRKAWDSSPPTVVNAFHVRSKTQITIPAGILQMPFFDKDAPKYLNYGGIGDVIGHEIAHGFDDIGRQFDKDGNRIPWWTDETIEKFIERKTCIVNQYSNFTVPNLNIHANGDKTQDEDITDNIGLRVAFYAYQKFMQANPNADKRLKDLSKYSPKQMFFINYAYTRCAKMTDSSTRNQVLSDDHSLEPFRVNGPTSNFVEFDRAFNCKLDILTSSSTNDTNEPKAIINARNLYHSCIDEQHIEDEDINPILSLINNEFGGWPIIQSSWDNSTFDLSNLLLKLRKYSNNIIFGIDTSINEKNSTQYGLKISQGDLGLGEREYYMNESKITVAYRRYMFDLASILSNDTSTIEQDVNDMFEFEKELAKHYWTSVEQRHRSNATIRTTVGKLRQLFNTTFDFTSYLTSAYASANVTLMDSDLVIVEETDYLYNVSSIIEQVPARILQNYVICRFMMNLIDTLPKRFRSIRDNFEHIFRGTPAEQARTAICRNSVTSIMGFAISKLYIKKYFDDNARNQTFEMIANIRKAFIDMLENSTWMDSISKTRAIEKALAIDVQVGYPNYLGSDNVAQLETQYADYVFDSSIMNNILKLLQIKAKENFQILRKHVDRKAWGSSPPTDVNAFYTPSKNQITFPVGILQMPFFDKDAPKYLNYGGIGVVIGHEITHGFDDIGRQFDKDGNRIPWWTDETIEKFIERKTCIVDQYSNFTVPNLNIHANGNQTQGEDIADNGALREAFYAYQKFIQANPNADKRLKDLSKFEKHN</sequence>
<evidence type="ECO:0000256" key="1">
    <source>
        <dbReference type="ARBA" id="ARBA00001947"/>
    </source>
</evidence>
<dbReference type="CDD" id="cd08662">
    <property type="entry name" value="M13"/>
    <property type="match status" value="2"/>
</dbReference>
<dbReference type="InterPro" id="IPR042089">
    <property type="entry name" value="Peptidase_M13_dom_2"/>
</dbReference>
<evidence type="ECO:0000256" key="7">
    <source>
        <dbReference type="SAM" id="Phobius"/>
    </source>
</evidence>
<dbReference type="Gene3D" id="3.40.390.10">
    <property type="entry name" value="Collagenase (Catalytic Domain)"/>
    <property type="match status" value="3"/>
</dbReference>
<protein>
    <submittedName>
        <fullName evidence="10">Uncharacterized protein</fullName>
    </submittedName>
</protein>
<dbReference type="PANTHER" id="PTHR11733">
    <property type="entry name" value="ZINC METALLOPROTEASE FAMILY M13 NEPRILYSIN-RELATED"/>
    <property type="match status" value="1"/>
</dbReference>
<dbReference type="Proteomes" id="UP000663860">
    <property type="component" value="Unassembled WGS sequence"/>
</dbReference>
<evidence type="ECO:0000313" key="10">
    <source>
        <dbReference type="EMBL" id="CAF1247606.1"/>
    </source>
</evidence>
<name>A0A814ZRZ7_9BILA</name>
<evidence type="ECO:0000313" key="11">
    <source>
        <dbReference type="Proteomes" id="UP000663860"/>
    </source>
</evidence>
<evidence type="ECO:0000256" key="2">
    <source>
        <dbReference type="ARBA" id="ARBA00022670"/>
    </source>
</evidence>
<feature type="transmembrane region" description="Helical" evidence="7">
    <location>
        <begin position="146"/>
        <end position="167"/>
    </location>
</feature>
<keyword evidence="2" id="KW-0645">Protease</keyword>
<dbReference type="InterPro" id="IPR000718">
    <property type="entry name" value="Peptidase_M13"/>
</dbReference>
<feature type="domain" description="Peptidase M13 C-terminal" evidence="8">
    <location>
        <begin position="1254"/>
        <end position="1393"/>
    </location>
</feature>
<keyword evidence="4" id="KW-0378">Hydrolase</keyword>
<dbReference type="EMBL" id="CAJNOE010000503">
    <property type="protein sequence ID" value="CAF1247606.1"/>
    <property type="molecule type" value="Genomic_DNA"/>
</dbReference>
<evidence type="ECO:0000259" key="9">
    <source>
        <dbReference type="Pfam" id="PF05649"/>
    </source>
</evidence>
<evidence type="ECO:0000256" key="3">
    <source>
        <dbReference type="ARBA" id="ARBA00022723"/>
    </source>
</evidence>
<evidence type="ECO:0000259" key="8">
    <source>
        <dbReference type="Pfam" id="PF01431"/>
    </source>
</evidence>
<evidence type="ECO:0000256" key="6">
    <source>
        <dbReference type="ARBA" id="ARBA00023049"/>
    </source>
</evidence>
<accession>A0A814ZRZ7</accession>
<keyword evidence="5" id="KW-0862">Zinc</keyword>
<organism evidence="10 11">
    <name type="scientific">Adineta steineri</name>
    <dbReference type="NCBI Taxonomy" id="433720"/>
    <lineage>
        <taxon>Eukaryota</taxon>
        <taxon>Metazoa</taxon>
        <taxon>Spiralia</taxon>
        <taxon>Gnathifera</taxon>
        <taxon>Rotifera</taxon>
        <taxon>Eurotatoria</taxon>
        <taxon>Bdelloidea</taxon>
        <taxon>Adinetida</taxon>
        <taxon>Adinetidae</taxon>
        <taxon>Adineta</taxon>
    </lineage>
</organism>
<dbReference type="GO" id="GO:0004222">
    <property type="term" value="F:metalloendopeptidase activity"/>
    <property type="evidence" value="ECO:0007669"/>
    <property type="project" value="InterPro"/>
</dbReference>
<keyword evidence="3" id="KW-0479">Metal-binding</keyword>
<dbReference type="Pfam" id="PF05649">
    <property type="entry name" value="Peptidase_M13_N"/>
    <property type="match status" value="3"/>
</dbReference>
<dbReference type="SUPFAM" id="SSF55486">
    <property type="entry name" value="Metalloproteases ('zincins'), catalytic domain"/>
    <property type="match status" value="3"/>
</dbReference>